<sequence length="456" mass="51259">MADYLKGLFGVQNAPPPATEDDFADFAGAPDPSPASISPGIPQPAAAVGASPTATTDVVFTKWYRVWERTSPSDFYAEAVILPFVILLIGLHIWGRRTNKRKAKGWIAAHTPALEKEYAAVGFGGRRAPTADDVQSSGLAKSLTSDDLVIPQELLKEKTAQEYVTYATGRQNVAFTDINVKLFKRYNPATLIVEFVLGFLFESFTTPAERMEATSYAFDGREKDLVPARNQQQLEAVEAQAKSKSSVYDQFVFAVVHKDLMRKIRDDRYDISLTSTKDHAKLPIWATTMSESAEVTEKLLTVDLIKAVESAGEAFEYLIVTDQPLDKPSKLNDTTPRKRISLSLRLPSSSHASVYAPTLPLFAYFLRLPDLLAQSAHFRPEVLRKIRAVRDEEQKKLRKLSDEEKAEERRLEGEKKKKELRDNRLKGMSAEDQRDFLEKERRRSGKKQEKKMSKKG</sequence>
<dbReference type="OrthoDB" id="10039147at2759"/>
<dbReference type="AlphaFoldDB" id="A0A8H3IIV4"/>
<keyword evidence="4 6" id="KW-0472">Membrane</keyword>
<evidence type="ECO:0000256" key="5">
    <source>
        <dbReference type="SAM" id="MobiDB-lite"/>
    </source>
</evidence>
<dbReference type="PANTHER" id="PTHR12883">
    <property type="entry name" value="ADIPOCYTE-SPECIFIC PROTEIN 4-RELATED"/>
    <property type="match status" value="1"/>
</dbReference>
<keyword evidence="3 6" id="KW-1133">Transmembrane helix</keyword>
<dbReference type="GO" id="GO:0005509">
    <property type="term" value="F:calcium ion binding"/>
    <property type="evidence" value="ECO:0007669"/>
    <property type="project" value="InterPro"/>
</dbReference>
<feature type="compositionally biased region" description="Low complexity" evidence="5">
    <location>
        <begin position="27"/>
        <end position="36"/>
    </location>
</feature>
<dbReference type="GO" id="GO:0032469">
    <property type="term" value="P:endoplasmic reticulum calcium ion homeostasis"/>
    <property type="evidence" value="ECO:0007669"/>
    <property type="project" value="InterPro"/>
</dbReference>
<evidence type="ECO:0000256" key="3">
    <source>
        <dbReference type="ARBA" id="ARBA00022989"/>
    </source>
</evidence>
<reference evidence="7" key="1">
    <citation type="submission" date="2021-03" db="EMBL/GenBank/DDBJ databases">
        <authorList>
            <person name="Tagirdzhanova G."/>
        </authorList>
    </citation>
    <scope>NUCLEOTIDE SEQUENCE</scope>
</reference>
<dbReference type="GO" id="GO:0016020">
    <property type="term" value="C:membrane"/>
    <property type="evidence" value="ECO:0007669"/>
    <property type="project" value="UniProtKB-SubCell"/>
</dbReference>
<dbReference type="PANTHER" id="PTHR12883:SF0">
    <property type="entry name" value="PAT COMPLEX SUBUNIT CCDC47"/>
    <property type="match status" value="1"/>
</dbReference>
<accession>A0A8H3IIV4</accession>
<evidence type="ECO:0008006" key="9">
    <source>
        <dbReference type="Google" id="ProtNLM"/>
    </source>
</evidence>
<dbReference type="EMBL" id="CAJPDR010000136">
    <property type="protein sequence ID" value="CAF9920423.1"/>
    <property type="molecule type" value="Genomic_DNA"/>
</dbReference>
<dbReference type="Pfam" id="PF07946">
    <property type="entry name" value="CCDC47"/>
    <property type="match status" value="1"/>
</dbReference>
<evidence type="ECO:0000256" key="4">
    <source>
        <dbReference type="ARBA" id="ARBA00023136"/>
    </source>
</evidence>
<feature type="region of interest" description="Disordered" evidence="5">
    <location>
        <begin position="27"/>
        <end position="49"/>
    </location>
</feature>
<organism evidence="7 8">
    <name type="scientific">Alectoria fallacina</name>
    <dbReference type="NCBI Taxonomy" id="1903189"/>
    <lineage>
        <taxon>Eukaryota</taxon>
        <taxon>Fungi</taxon>
        <taxon>Dikarya</taxon>
        <taxon>Ascomycota</taxon>
        <taxon>Pezizomycotina</taxon>
        <taxon>Lecanoromycetes</taxon>
        <taxon>OSLEUM clade</taxon>
        <taxon>Lecanoromycetidae</taxon>
        <taxon>Lecanorales</taxon>
        <taxon>Lecanorineae</taxon>
        <taxon>Parmeliaceae</taxon>
        <taxon>Alectoria</taxon>
    </lineage>
</organism>
<dbReference type="Proteomes" id="UP000664203">
    <property type="component" value="Unassembled WGS sequence"/>
</dbReference>
<evidence type="ECO:0000256" key="1">
    <source>
        <dbReference type="ARBA" id="ARBA00004167"/>
    </source>
</evidence>
<evidence type="ECO:0000313" key="8">
    <source>
        <dbReference type="Proteomes" id="UP000664203"/>
    </source>
</evidence>
<comment type="caution">
    <text evidence="7">The sequence shown here is derived from an EMBL/GenBank/DDBJ whole genome shotgun (WGS) entry which is preliminary data.</text>
</comment>
<keyword evidence="2 6" id="KW-0812">Transmembrane</keyword>
<evidence type="ECO:0000313" key="7">
    <source>
        <dbReference type="EMBL" id="CAF9920423.1"/>
    </source>
</evidence>
<dbReference type="GO" id="GO:0005783">
    <property type="term" value="C:endoplasmic reticulum"/>
    <property type="evidence" value="ECO:0007669"/>
    <property type="project" value="InterPro"/>
</dbReference>
<feature type="transmembrane region" description="Helical" evidence="6">
    <location>
        <begin position="75"/>
        <end position="94"/>
    </location>
</feature>
<evidence type="ECO:0000256" key="2">
    <source>
        <dbReference type="ARBA" id="ARBA00022692"/>
    </source>
</evidence>
<feature type="region of interest" description="Disordered" evidence="5">
    <location>
        <begin position="395"/>
        <end position="456"/>
    </location>
</feature>
<comment type="subcellular location">
    <subcellularLocation>
        <location evidence="1">Membrane</location>
        <topology evidence="1">Single-pass membrane protein</topology>
    </subcellularLocation>
</comment>
<proteinExistence type="predicted"/>
<dbReference type="InterPro" id="IPR012879">
    <property type="entry name" value="CCDC47"/>
</dbReference>
<evidence type="ECO:0000256" key="6">
    <source>
        <dbReference type="SAM" id="Phobius"/>
    </source>
</evidence>
<name>A0A8H3IIV4_9LECA</name>
<gene>
    <name evidence="7" type="ORF">ALECFALPRED_001519</name>
</gene>
<protein>
    <recommendedName>
        <fullName evidence="9">DUF1682-domain-containing protein</fullName>
    </recommendedName>
</protein>
<keyword evidence="8" id="KW-1185">Reference proteome</keyword>